<accession>A0A2I0I767</accession>
<dbReference type="EMBL" id="PGOL01003762">
    <property type="protein sequence ID" value="PKI39811.1"/>
    <property type="molecule type" value="Genomic_DNA"/>
</dbReference>
<sequence>MAYVEGDLDWMCETCLDITRELDRSNGDSGNQSALLPTVGVPRTPRLGRLNDPRPTGSKTEDQILPKSKGVKDRGREGYWGDCERRGPRYNQHRKFRWCSSILYLASSWGMVDILPYG</sequence>
<protein>
    <submittedName>
        <fullName evidence="2">Uncharacterized protein</fullName>
    </submittedName>
</protein>
<name>A0A2I0I767_PUNGR</name>
<evidence type="ECO:0000256" key="1">
    <source>
        <dbReference type="SAM" id="MobiDB-lite"/>
    </source>
</evidence>
<proteinExistence type="predicted"/>
<reference evidence="2 3" key="1">
    <citation type="submission" date="2017-11" db="EMBL/GenBank/DDBJ databases">
        <title>De-novo sequencing of pomegranate (Punica granatum L.) genome.</title>
        <authorList>
            <person name="Akparov Z."/>
            <person name="Amiraslanov A."/>
            <person name="Hajiyeva S."/>
            <person name="Abbasov M."/>
            <person name="Kaur K."/>
            <person name="Hamwieh A."/>
            <person name="Solovyev V."/>
            <person name="Salamov A."/>
            <person name="Braich B."/>
            <person name="Kosarev P."/>
            <person name="Mahmoud A."/>
            <person name="Hajiyev E."/>
            <person name="Babayeva S."/>
            <person name="Izzatullayeva V."/>
            <person name="Mammadov A."/>
            <person name="Mammadov A."/>
            <person name="Sharifova S."/>
            <person name="Ojaghi J."/>
            <person name="Eynullazada K."/>
            <person name="Bayramov B."/>
            <person name="Abdulazimova A."/>
            <person name="Shahmuradov I."/>
        </authorList>
    </citation>
    <scope>NUCLEOTIDE SEQUENCE [LARGE SCALE GENOMIC DNA]</scope>
    <source>
        <strain evidence="3">cv. AG2017</strain>
        <tissue evidence="2">Leaf</tissue>
    </source>
</reference>
<feature type="region of interest" description="Disordered" evidence="1">
    <location>
        <begin position="23"/>
        <end position="78"/>
    </location>
</feature>
<keyword evidence="3" id="KW-1185">Reference proteome</keyword>
<comment type="caution">
    <text evidence="2">The sequence shown here is derived from an EMBL/GenBank/DDBJ whole genome shotgun (WGS) entry which is preliminary data.</text>
</comment>
<organism evidence="2 3">
    <name type="scientific">Punica granatum</name>
    <name type="common">Pomegranate</name>
    <dbReference type="NCBI Taxonomy" id="22663"/>
    <lineage>
        <taxon>Eukaryota</taxon>
        <taxon>Viridiplantae</taxon>
        <taxon>Streptophyta</taxon>
        <taxon>Embryophyta</taxon>
        <taxon>Tracheophyta</taxon>
        <taxon>Spermatophyta</taxon>
        <taxon>Magnoliopsida</taxon>
        <taxon>eudicotyledons</taxon>
        <taxon>Gunneridae</taxon>
        <taxon>Pentapetalae</taxon>
        <taxon>rosids</taxon>
        <taxon>malvids</taxon>
        <taxon>Myrtales</taxon>
        <taxon>Lythraceae</taxon>
        <taxon>Punica</taxon>
    </lineage>
</organism>
<dbReference type="AlphaFoldDB" id="A0A2I0I767"/>
<evidence type="ECO:0000313" key="3">
    <source>
        <dbReference type="Proteomes" id="UP000233551"/>
    </source>
</evidence>
<evidence type="ECO:0000313" key="2">
    <source>
        <dbReference type="EMBL" id="PKI39811.1"/>
    </source>
</evidence>
<dbReference type="Proteomes" id="UP000233551">
    <property type="component" value="Unassembled WGS sequence"/>
</dbReference>
<feature type="compositionally biased region" description="Basic and acidic residues" evidence="1">
    <location>
        <begin position="59"/>
        <end position="78"/>
    </location>
</feature>
<gene>
    <name evidence="2" type="ORF">CRG98_039856</name>
</gene>